<comment type="similarity">
    <text evidence="1">Belongs to the SCO1/2 family.</text>
</comment>
<sequence>MSKGFAVAATVSVAALVAGAVLLTTVMAPADRFADCRTSVVAGGPSSIGGPFSLINQDSQPVTDQDIITEPTLIYFGYTFCPDVCPLDLARNVEAIDILETEQGKIVKPVFISIDPERDTPEVVGDFAANHHPRMVGLTGSEEQVAAASKTFKTFYQRQDDDPDYYLINHSTLSYLVFPEDGFVQHFDRTLRPDQMAQQLSCFLDAA</sequence>
<organism evidence="2 3">
    <name type="scientific">Parasulfitobacter algicola</name>
    <dbReference type="NCBI Taxonomy" id="2614809"/>
    <lineage>
        <taxon>Bacteria</taxon>
        <taxon>Pseudomonadati</taxon>
        <taxon>Pseudomonadota</taxon>
        <taxon>Alphaproteobacteria</taxon>
        <taxon>Rhodobacterales</taxon>
        <taxon>Roseobacteraceae</taxon>
        <taxon>Parasulfitobacter</taxon>
    </lineage>
</organism>
<evidence type="ECO:0000256" key="1">
    <source>
        <dbReference type="ARBA" id="ARBA00010996"/>
    </source>
</evidence>
<comment type="caution">
    <text evidence="2">The sequence shown here is derived from an EMBL/GenBank/DDBJ whole genome shotgun (WGS) entry which is preliminary data.</text>
</comment>
<keyword evidence="3" id="KW-1185">Reference proteome</keyword>
<dbReference type="CDD" id="cd02968">
    <property type="entry name" value="SCO"/>
    <property type="match status" value="1"/>
</dbReference>
<dbReference type="SUPFAM" id="SSF52833">
    <property type="entry name" value="Thioredoxin-like"/>
    <property type="match status" value="1"/>
</dbReference>
<evidence type="ECO:0000313" key="3">
    <source>
        <dbReference type="Proteomes" id="UP000777935"/>
    </source>
</evidence>
<dbReference type="InterPro" id="IPR036249">
    <property type="entry name" value="Thioredoxin-like_sf"/>
</dbReference>
<proteinExistence type="inferred from homology"/>
<evidence type="ECO:0000313" key="2">
    <source>
        <dbReference type="EMBL" id="NSX53602.1"/>
    </source>
</evidence>
<dbReference type="Pfam" id="PF02630">
    <property type="entry name" value="SCO1-SenC"/>
    <property type="match status" value="1"/>
</dbReference>
<gene>
    <name evidence="2" type="ORF">HRQ87_02195</name>
</gene>
<name>A0ABX2IS44_9RHOB</name>
<dbReference type="Gene3D" id="3.40.30.10">
    <property type="entry name" value="Glutaredoxin"/>
    <property type="match status" value="1"/>
</dbReference>
<dbReference type="EMBL" id="JABUFE010000001">
    <property type="protein sequence ID" value="NSX53602.1"/>
    <property type="molecule type" value="Genomic_DNA"/>
</dbReference>
<dbReference type="InterPro" id="IPR003782">
    <property type="entry name" value="SCO1/SenC"/>
</dbReference>
<dbReference type="Proteomes" id="UP000777935">
    <property type="component" value="Unassembled WGS sequence"/>
</dbReference>
<accession>A0ABX2IS44</accession>
<dbReference type="PANTHER" id="PTHR12151">
    <property type="entry name" value="ELECTRON TRANSPORT PROTIN SCO1/SENC FAMILY MEMBER"/>
    <property type="match status" value="1"/>
</dbReference>
<reference evidence="2 3" key="1">
    <citation type="submission" date="2020-06" db="EMBL/GenBank/DDBJ databases">
        <title>Sulfitobacter algicola sp. nov., isolated from green algae.</title>
        <authorList>
            <person name="Wang C."/>
        </authorList>
    </citation>
    <scope>NUCLEOTIDE SEQUENCE [LARGE SCALE GENOMIC DNA]</scope>
    <source>
        <strain evidence="2 3">1151</strain>
    </source>
</reference>
<dbReference type="RefSeq" id="WP_174134746.1">
    <property type="nucleotide sequence ID" value="NZ_JABUFE010000001.1"/>
</dbReference>
<protein>
    <submittedName>
        <fullName evidence="2">SCO family protein</fullName>
    </submittedName>
</protein>
<dbReference type="PANTHER" id="PTHR12151:SF25">
    <property type="entry name" value="LINALOOL DEHYDRATASE_ISOMERASE DOMAIN-CONTAINING PROTEIN"/>
    <property type="match status" value="1"/>
</dbReference>